<comment type="caution">
    <text evidence="2">The sequence shown here is derived from an EMBL/GenBank/DDBJ whole genome shotgun (WGS) entry which is preliminary data.</text>
</comment>
<feature type="region of interest" description="Disordered" evidence="1">
    <location>
        <begin position="165"/>
        <end position="191"/>
    </location>
</feature>
<evidence type="ECO:0000256" key="1">
    <source>
        <dbReference type="SAM" id="MobiDB-lite"/>
    </source>
</evidence>
<reference evidence="2" key="1">
    <citation type="submission" date="2021-01" db="EMBL/GenBank/DDBJ databases">
        <authorList>
            <person name="Zahm M."/>
            <person name="Roques C."/>
            <person name="Cabau C."/>
            <person name="Klopp C."/>
            <person name="Donnadieu C."/>
            <person name="Jouanno E."/>
            <person name="Lampietro C."/>
            <person name="Louis A."/>
            <person name="Herpin A."/>
            <person name="Echchiki A."/>
            <person name="Berthelot C."/>
            <person name="Parey E."/>
            <person name="Roest-Crollius H."/>
            <person name="Braasch I."/>
            <person name="Postlethwait J."/>
            <person name="Bobe J."/>
            <person name="Montfort J."/>
            <person name="Bouchez O."/>
            <person name="Begum T."/>
            <person name="Mejri S."/>
            <person name="Adams A."/>
            <person name="Chen W.-J."/>
            <person name="Guiguen Y."/>
        </authorList>
    </citation>
    <scope>NUCLEOTIDE SEQUENCE</scope>
    <source>
        <tissue evidence="2">Blood</tissue>
    </source>
</reference>
<dbReference type="Proteomes" id="UP000829720">
    <property type="component" value="Unassembled WGS sequence"/>
</dbReference>
<evidence type="ECO:0000313" key="3">
    <source>
        <dbReference type="Proteomes" id="UP000829720"/>
    </source>
</evidence>
<name>A0A8T3D7Y3_9TELE</name>
<organism evidence="2 3">
    <name type="scientific">Albula goreensis</name>
    <dbReference type="NCBI Taxonomy" id="1534307"/>
    <lineage>
        <taxon>Eukaryota</taxon>
        <taxon>Metazoa</taxon>
        <taxon>Chordata</taxon>
        <taxon>Craniata</taxon>
        <taxon>Vertebrata</taxon>
        <taxon>Euteleostomi</taxon>
        <taxon>Actinopterygii</taxon>
        <taxon>Neopterygii</taxon>
        <taxon>Teleostei</taxon>
        <taxon>Albuliformes</taxon>
        <taxon>Albulidae</taxon>
        <taxon>Albula</taxon>
    </lineage>
</organism>
<dbReference type="EMBL" id="JAERUA010000013">
    <property type="protein sequence ID" value="KAI1891727.1"/>
    <property type="molecule type" value="Genomic_DNA"/>
</dbReference>
<dbReference type="AlphaFoldDB" id="A0A8T3D7Y3"/>
<protein>
    <submittedName>
        <fullName evidence="2">Uncharacterized protein</fullName>
    </submittedName>
</protein>
<evidence type="ECO:0000313" key="2">
    <source>
        <dbReference type="EMBL" id="KAI1891727.1"/>
    </source>
</evidence>
<proteinExistence type="predicted"/>
<sequence>MSTHNPSPCETWNSVWSPSPEMVKVHRRRQRKGAEAVSWSRAEAKERAAEWAGEAAAIPAGYPRLGKRAALEINTEGKRLPGVAQHSPRPGRPGILQLTVLSPGPGPSQLHISPFRVCVRAKDFLEDLGRASLGPAEGHPAPGEETLDQVRGSVSHMEPFEARVQMKPRRREFSRWSHPRSTTKRQAGSTSLLLNIPRYRALINDPNSRHTIMSRPD</sequence>
<feature type="compositionally biased region" description="Basic residues" evidence="1">
    <location>
        <begin position="166"/>
        <end position="183"/>
    </location>
</feature>
<accession>A0A8T3D7Y3</accession>
<gene>
    <name evidence="2" type="ORF">AGOR_G00146740</name>
</gene>
<keyword evidence="3" id="KW-1185">Reference proteome</keyword>